<evidence type="ECO:0000313" key="2">
    <source>
        <dbReference type="EMBL" id="KAG5304157.1"/>
    </source>
</evidence>
<evidence type="ECO:0000313" key="3">
    <source>
        <dbReference type="Proteomes" id="UP000670092"/>
    </source>
</evidence>
<feature type="transmembrane region" description="Helical" evidence="1">
    <location>
        <begin position="27"/>
        <end position="58"/>
    </location>
</feature>
<keyword evidence="1" id="KW-0472">Membrane</keyword>
<reference evidence="2 3" key="1">
    <citation type="submission" date="2021-01" db="EMBL/GenBank/DDBJ databases">
        <title>Chromosome-level genome assembly of a human fungal pathogen reveals clustering of transcriptionally co-regulated genes.</title>
        <authorList>
            <person name="Voorhies M."/>
            <person name="Cohen S."/>
            <person name="Shea T.P."/>
            <person name="Petrus S."/>
            <person name="Munoz J.F."/>
            <person name="Poplawski S."/>
            <person name="Goldman W.E."/>
            <person name="Michael T."/>
            <person name="Cuomo C.A."/>
            <person name="Sil A."/>
            <person name="Beyhan S."/>
        </authorList>
    </citation>
    <scope>NUCLEOTIDE SEQUENCE [LARGE SCALE GENOMIC DNA]</scope>
    <source>
        <strain evidence="2 3">G184AR</strain>
    </source>
</reference>
<dbReference type="EMBL" id="JAEVHI010000001">
    <property type="protein sequence ID" value="KAG5304157.1"/>
    <property type="molecule type" value="Genomic_DNA"/>
</dbReference>
<evidence type="ECO:0000256" key="1">
    <source>
        <dbReference type="SAM" id="Phobius"/>
    </source>
</evidence>
<organism evidence="2 3">
    <name type="scientific">Ajellomyces capsulatus</name>
    <name type="common">Darling's disease fungus</name>
    <name type="synonym">Histoplasma capsulatum</name>
    <dbReference type="NCBI Taxonomy" id="5037"/>
    <lineage>
        <taxon>Eukaryota</taxon>
        <taxon>Fungi</taxon>
        <taxon>Dikarya</taxon>
        <taxon>Ascomycota</taxon>
        <taxon>Pezizomycotina</taxon>
        <taxon>Eurotiomycetes</taxon>
        <taxon>Eurotiomycetidae</taxon>
        <taxon>Onygenales</taxon>
        <taxon>Ajellomycetaceae</taxon>
        <taxon>Histoplasma</taxon>
    </lineage>
</organism>
<keyword evidence="1" id="KW-1133">Transmembrane helix</keyword>
<dbReference type="VEuPathDB" id="FungiDB:I7I52_02399"/>
<keyword evidence="1" id="KW-0812">Transmembrane</keyword>
<sequence>MIVSVSSNSLVLKHRPAGPRARPPCNFLVYFASAVACLSLYRFSSVCIFIVFFLSWYLGTCKMHCISSGRVLFLLLYECFLL</sequence>
<name>A0A8H8D7Z5_AJECA</name>
<accession>A0A8H8D7Z5</accession>
<comment type="caution">
    <text evidence="2">The sequence shown here is derived from an EMBL/GenBank/DDBJ whole genome shotgun (WGS) entry which is preliminary data.</text>
</comment>
<proteinExistence type="predicted"/>
<protein>
    <submittedName>
        <fullName evidence="2">Uncharacterized protein</fullName>
    </submittedName>
</protein>
<dbReference type="Proteomes" id="UP000670092">
    <property type="component" value="Unassembled WGS sequence"/>
</dbReference>
<gene>
    <name evidence="2" type="ORF">I7I52_02399</name>
</gene>
<dbReference type="AlphaFoldDB" id="A0A8H8D7Z5"/>